<dbReference type="InterPro" id="IPR027443">
    <property type="entry name" value="IPNS-like_sf"/>
</dbReference>
<organism evidence="1 2">
    <name type="scientific">Letharia columbiana</name>
    <dbReference type="NCBI Taxonomy" id="112416"/>
    <lineage>
        <taxon>Eukaryota</taxon>
        <taxon>Fungi</taxon>
        <taxon>Dikarya</taxon>
        <taxon>Ascomycota</taxon>
        <taxon>Pezizomycotina</taxon>
        <taxon>Lecanoromycetes</taxon>
        <taxon>OSLEUM clade</taxon>
        <taxon>Lecanoromycetidae</taxon>
        <taxon>Lecanorales</taxon>
        <taxon>Lecanorineae</taxon>
        <taxon>Parmeliaceae</taxon>
        <taxon>Letharia</taxon>
    </lineage>
</organism>
<reference evidence="1 2" key="1">
    <citation type="journal article" date="2020" name="Genomics">
        <title>Complete, high-quality genomes from long-read metagenomic sequencing of two wolf lichen thalli reveals enigmatic genome architecture.</title>
        <authorList>
            <person name="McKenzie S.K."/>
            <person name="Walston R.F."/>
            <person name="Allen J.L."/>
        </authorList>
    </citation>
    <scope>NUCLEOTIDE SEQUENCE [LARGE SCALE GENOMIC DNA]</scope>
    <source>
        <strain evidence="1">WasteWater2</strain>
    </source>
</reference>
<protein>
    <submittedName>
        <fullName evidence="1">Uncharacterized protein</fullName>
    </submittedName>
</protein>
<evidence type="ECO:0000313" key="1">
    <source>
        <dbReference type="EMBL" id="KAF6231647.1"/>
    </source>
</evidence>
<gene>
    <name evidence="1" type="ORF">HO173_010179</name>
</gene>
<dbReference type="PANTHER" id="PTHR30613:SF1">
    <property type="entry name" value="DUF1479 DOMAIN PROTEIN (AFU_ORTHOLOGUE AFUA_5G09280)"/>
    <property type="match status" value="1"/>
</dbReference>
<dbReference type="PANTHER" id="PTHR30613">
    <property type="entry name" value="UNCHARACTERIZED PROTEIN YBIU-RELATED"/>
    <property type="match status" value="1"/>
</dbReference>
<sequence>MNQVLHPQLDLQKTMVHIPDIKAGGAVVWLCDTIHAVDKVHMGKSDSSVMYIPICPSLKETRSIFVANETPCCKGCQVQTSLATMESLCTLADRPTCT</sequence>
<dbReference type="AlphaFoldDB" id="A0A8H6L155"/>
<accession>A0A8H6L155</accession>
<comment type="caution">
    <text evidence="1">The sequence shown here is derived from an EMBL/GenBank/DDBJ whole genome shotgun (WGS) entry which is preliminary data.</text>
</comment>
<dbReference type="Gene3D" id="2.60.120.330">
    <property type="entry name" value="B-lactam Antibiotic, Isopenicillin N Synthase, Chain"/>
    <property type="match status" value="1"/>
</dbReference>
<dbReference type="GeneID" id="59291826"/>
<evidence type="ECO:0000313" key="2">
    <source>
        <dbReference type="Proteomes" id="UP000578531"/>
    </source>
</evidence>
<dbReference type="InterPro" id="IPR010856">
    <property type="entry name" value="Gig2-like"/>
</dbReference>
<dbReference type="EMBL" id="JACCJC010000055">
    <property type="protein sequence ID" value="KAF6231647.1"/>
    <property type="molecule type" value="Genomic_DNA"/>
</dbReference>
<proteinExistence type="predicted"/>
<dbReference type="Pfam" id="PF07350">
    <property type="entry name" value="Gig2-like"/>
    <property type="match status" value="1"/>
</dbReference>
<name>A0A8H6L155_9LECA</name>
<dbReference type="Proteomes" id="UP000578531">
    <property type="component" value="Unassembled WGS sequence"/>
</dbReference>
<dbReference type="SUPFAM" id="SSF51197">
    <property type="entry name" value="Clavaminate synthase-like"/>
    <property type="match status" value="1"/>
</dbReference>
<dbReference type="OrthoDB" id="8249012at2759"/>
<keyword evidence="2" id="KW-1185">Reference proteome</keyword>
<dbReference type="RefSeq" id="XP_037161079.1">
    <property type="nucleotide sequence ID" value="XM_037312065.1"/>
</dbReference>